<dbReference type="PANTHER" id="PTHR33678">
    <property type="entry name" value="BLL1576 PROTEIN"/>
    <property type="match status" value="1"/>
</dbReference>
<comment type="caution">
    <text evidence="2">The sequence shown here is derived from an EMBL/GenBank/DDBJ whole genome shotgun (WGS) entry which is preliminary data.</text>
</comment>
<dbReference type="Proteomes" id="UP001388366">
    <property type="component" value="Unassembled WGS sequence"/>
</dbReference>
<evidence type="ECO:0000259" key="1">
    <source>
        <dbReference type="Pfam" id="PF03050"/>
    </source>
</evidence>
<keyword evidence="3" id="KW-1185">Reference proteome</keyword>
<evidence type="ECO:0000313" key="3">
    <source>
        <dbReference type="Proteomes" id="UP001388366"/>
    </source>
</evidence>
<dbReference type="EMBL" id="JBBMQU010000042">
    <property type="protein sequence ID" value="MEM5552553.1"/>
    <property type="molecule type" value="Genomic_DNA"/>
</dbReference>
<dbReference type="Pfam" id="PF03050">
    <property type="entry name" value="DDE_Tnp_IS66"/>
    <property type="match status" value="1"/>
</dbReference>
<evidence type="ECO:0000313" key="2">
    <source>
        <dbReference type="EMBL" id="MEM5552553.1"/>
    </source>
</evidence>
<organism evidence="2 3">
    <name type="scientific">Pseudoalteromonas neustonica</name>
    <dbReference type="NCBI Taxonomy" id="1840331"/>
    <lineage>
        <taxon>Bacteria</taxon>
        <taxon>Pseudomonadati</taxon>
        <taxon>Pseudomonadota</taxon>
        <taxon>Gammaproteobacteria</taxon>
        <taxon>Alteromonadales</taxon>
        <taxon>Pseudoalteromonadaceae</taxon>
        <taxon>Pseudoalteromonas</taxon>
    </lineage>
</organism>
<protein>
    <submittedName>
        <fullName evidence="2">Transposase</fullName>
    </submittedName>
</protein>
<name>A0ABU9U7N3_9GAMM</name>
<dbReference type="RefSeq" id="WP_342884437.1">
    <property type="nucleotide sequence ID" value="NZ_JBBMQU010000042.1"/>
</dbReference>
<dbReference type="InterPro" id="IPR004291">
    <property type="entry name" value="Transposase_IS66_central"/>
</dbReference>
<sequence length="66" mass="7430">MPLYRQETLFSDIGIGLSRQTMSSWMLRCAELLSPLYQSLKEILLSQAIIHGDETSIKESAASDRV</sequence>
<gene>
    <name evidence="2" type="ORF">WNY63_17660</name>
</gene>
<proteinExistence type="predicted"/>
<feature type="domain" description="Transposase IS66 central" evidence="1">
    <location>
        <begin position="1"/>
        <end position="59"/>
    </location>
</feature>
<reference evidence="2 3" key="1">
    <citation type="submission" date="2024-03" db="EMBL/GenBank/DDBJ databases">
        <title>Community enrichment and isolation of bacterial strains for fucoidan degradation.</title>
        <authorList>
            <person name="Sichert A."/>
        </authorList>
    </citation>
    <scope>NUCLEOTIDE SEQUENCE [LARGE SCALE GENOMIC DNA]</scope>
    <source>
        <strain evidence="2 3">AS81</strain>
    </source>
</reference>
<accession>A0ABU9U7N3</accession>
<dbReference type="InterPro" id="IPR052344">
    <property type="entry name" value="Transposase-related"/>
</dbReference>